<dbReference type="EMBL" id="JZWI01000013">
    <property type="protein sequence ID" value="KLN56070.1"/>
    <property type="molecule type" value="Genomic_DNA"/>
</dbReference>
<dbReference type="AlphaFoldDB" id="A0A0H2MGW8"/>
<reference evidence="3 4" key="1">
    <citation type="submission" date="2015-03" db="EMBL/GenBank/DDBJ databases">
        <title>Genome sequence of Variovorax paradoxus TBEA6.</title>
        <authorList>
            <person name="Poehlein A."/>
            <person name="Schuldes J."/>
            <person name="Wuebbeler J.H."/>
            <person name="Hiessl S."/>
            <person name="Steinbuechel A."/>
            <person name="Daniel R."/>
        </authorList>
    </citation>
    <scope>NUCLEOTIDE SEQUENCE [LARGE SCALE GENOMIC DNA]</scope>
    <source>
        <strain evidence="3 4">TBEA6</strain>
    </source>
</reference>
<evidence type="ECO:0000313" key="3">
    <source>
        <dbReference type="EMBL" id="KLN56070.1"/>
    </source>
</evidence>
<comment type="caution">
    <text evidence="3">The sequence shown here is derived from an EMBL/GenBank/DDBJ whole genome shotgun (WGS) entry which is preliminary data.</text>
</comment>
<sequence length="658" mass="68332">MQAATRPRWSIGVDMGGTFIDVVAAGSDGRLLSLKHPREAGKLAEPVLAAIDRLCAEHGIAPGEVARIVHGSTVVTNLLLEQNAPPIAVITTSGLRDVLTLARQDRRELYEPVIAPATPDAVLFPAHLRFEVDGRIDAQGREVAPLALEGFDGIAAAIAEAGVRAVAVCLLFSHRNARHELQLHALLRARCPQLLVSLSSEVDPKPREFERFLTTALDAYSKPLISDYLQALATALAGRGLPEPFLMRSEGGTGAWRDVAQRPVSLAMSGPCAALQGVAASLREGAGLPPSLLTIDVGGTSTDIGLVEDGRPAFAESLQCGALALRLRCADVESLSVGGGSLAEVLAGGALRLGPRSQGAWPGPAAYGLGGDRATLTDALCVLGRLPAMLAGGVALARDAAEAALARDVSGPLGISSGDAALAVVRTAASAMAEALKMRSFQRGLDPADTVLVAVGGGGAQHAAEVAELAGIRQVRVLPHAGVVAALGMLCALPADTVERSCEWAFDEAGLERAQQLAVELAPAAGADRVRWSVALCDAGQEFPIDVAWHPASDTLDVLLQRFSARHARLRGAAPASTAVQLRVLRAVFEQALPRPAPFAEDVAAPAAGAWQGLPDAGEGPRALFAAMTTVWVPRGWRWCRLGDDSLALEAMAMGGRA</sequence>
<name>A0A0H2MGW8_VARPD</name>
<feature type="domain" description="Hydantoinase A/oxoprolinase" evidence="1">
    <location>
        <begin position="211"/>
        <end position="494"/>
    </location>
</feature>
<evidence type="ECO:0000259" key="2">
    <source>
        <dbReference type="Pfam" id="PF05378"/>
    </source>
</evidence>
<protein>
    <submittedName>
        <fullName evidence="3">Acetophenone carboxylase gamma subunit</fullName>
        <ecNumber evidence="3">6.4.1.8</ecNumber>
    </submittedName>
</protein>
<accession>A0A0H2MGW8</accession>
<dbReference type="Proteomes" id="UP000035170">
    <property type="component" value="Unassembled WGS sequence"/>
</dbReference>
<dbReference type="PANTHER" id="PTHR11365">
    <property type="entry name" value="5-OXOPROLINASE RELATED"/>
    <property type="match status" value="1"/>
</dbReference>
<gene>
    <name evidence="3" type="primary">apc32</name>
    <name evidence="3" type="ORF">VPARA_27510</name>
</gene>
<dbReference type="InterPro" id="IPR008040">
    <property type="entry name" value="Hydant_A_N"/>
</dbReference>
<dbReference type="GO" id="GO:0016874">
    <property type="term" value="F:ligase activity"/>
    <property type="evidence" value="ECO:0007669"/>
    <property type="project" value="UniProtKB-KW"/>
</dbReference>
<evidence type="ECO:0000259" key="1">
    <source>
        <dbReference type="Pfam" id="PF01968"/>
    </source>
</evidence>
<organism evidence="3 4">
    <name type="scientific">Variovorax paradoxus</name>
    <dbReference type="NCBI Taxonomy" id="34073"/>
    <lineage>
        <taxon>Bacteria</taxon>
        <taxon>Pseudomonadati</taxon>
        <taxon>Pseudomonadota</taxon>
        <taxon>Betaproteobacteria</taxon>
        <taxon>Burkholderiales</taxon>
        <taxon>Comamonadaceae</taxon>
        <taxon>Variovorax</taxon>
    </lineage>
</organism>
<dbReference type="Gene3D" id="3.30.420.40">
    <property type="match status" value="1"/>
</dbReference>
<dbReference type="GO" id="GO:0006749">
    <property type="term" value="P:glutathione metabolic process"/>
    <property type="evidence" value="ECO:0007669"/>
    <property type="project" value="TreeGrafter"/>
</dbReference>
<dbReference type="GO" id="GO:0005829">
    <property type="term" value="C:cytosol"/>
    <property type="evidence" value="ECO:0007669"/>
    <property type="project" value="TreeGrafter"/>
</dbReference>
<dbReference type="InterPro" id="IPR045079">
    <property type="entry name" value="Oxoprolinase-like"/>
</dbReference>
<proteinExistence type="predicted"/>
<dbReference type="PATRIC" id="fig|34073.19.peg.2831"/>
<dbReference type="SUPFAM" id="SSF53067">
    <property type="entry name" value="Actin-like ATPase domain"/>
    <property type="match status" value="1"/>
</dbReference>
<dbReference type="GO" id="GO:0017168">
    <property type="term" value="F:5-oxoprolinase (ATP-hydrolyzing) activity"/>
    <property type="evidence" value="ECO:0007669"/>
    <property type="project" value="TreeGrafter"/>
</dbReference>
<dbReference type="InterPro" id="IPR002821">
    <property type="entry name" value="Hydantoinase_A"/>
</dbReference>
<dbReference type="PANTHER" id="PTHR11365:SF23">
    <property type="entry name" value="HYPOTHETICAL 5-OXOPROLINASE (EUROFUNG)-RELATED"/>
    <property type="match status" value="1"/>
</dbReference>
<keyword evidence="4" id="KW-1185">Reference proteome</keyword>
<dbReference type="Gene3D" id="3.30.420.150">
    <property type="entry name" value="Exopolyphosphatase. Domain 2"/>
    <property type="match status" value="1"/>
</dbReference>
<dbReference type="Pfam" id="PF05378">
    <property type="entry name" value="Hydant_A_N"/>
    <property type="match status" value="1"/>
</dbReference>
<feature type="domain" description="Hydantoinase/oxoprolinase N-terminal" evidence="2">
    <location>
        <begin position="11"/>
        <end position="189"/>
    </location>
</feature>
<dbReference type="Pfam" id="PF01968">
    <property type="entry name" value="Hydantoinase_A"/>
    <property type="match status" value="1"/>
</dbReference>
<dbReference type="InterPro" id="IPR043129">
    <property type="entry name" value="ATPase_NBD"/>
</dbReference>
<dbReference type="RefSeq" id="WP_047784923.1">
    <property type="nucleotide sequence ID" value="NZ_JZWI01000013.1"/>
</dbReference>
<dbReference type="EC" id="6.4.1.8" evidence="3"/>
<keyword evidence="3" id="KW-0436">Ligase</keyword>
<evidence type="ECO:0000313" key="4">
    <source>
        <dbReference type="Proteomes" id="UP000035170"/>
    </source>
</evidence>